<protein>
    <submittedName>
        <fullName evidence="5 6">CLIP-associating protein</fullName>
    </submittedName>
</protein>
<dbReference type="GO" id="GO:0031110">
    <property type="term" value="P:regulation of microtubule polymerization or depolymerization"/>
    <property type="evidence" value="ECO:0007669"/>
    <property type="project" value="UniProtKB-ARBA"/>
</dbReference>
<dbReference type="GO" id="GO:0000776">
    <property type="term" value="C:kinetochore"/>
    <property type="evidence" value="ECO:0007669"/>
    <property type="project" value="TreeGrafter"/>
</dbReference>
<dbReference type="VEuPathDB" id="VectorBase:CQUJHB018261"/>
<dbReference type="PANTHER" id="PTHR21567:SF9">
    <property type="entry name" value="CLIP-ASSOCIATING PROTEIN"/>
    <property type="match status" value="1"/>
</dbReference>
<dbReference type="GO" id="GO:0040001">
    <property type="term" value="P:establishment of mitotic spindle localization"/>
    <property type="evidence" value="ECO:0007669"/>
    <property type="project" value="TreeGrafter"/>
</dbReference>
<dbReference type="GO" id="GO:0072686">
    <property type="term" value="C:mitotic spindle"/>
    <property type="evidence" value="ECO:0007669"/>
    <property type="project" value="TreeGrafter"/>
</dbReference>
<dbReference type="HOGENOM" id="CLU_005060_2_0_1"/>
<dbReference type="SUPFAM" id="SSF48371">
    <property type="entry name" value="ARM repeat"/>
    <property type="match status" value="1"/>
</dbReference>
<evidence type="ECO:0000256" key="3">
    <source>
        <dbReference type="SAM" id="MobiDB-lite"/>
    </source>
</evidence>
<name>B0XJ01_CULQU</name>
<dbReference type="GO" id="GO:0005876">
    <property type="term" value="C:spindle microtubule"/>
    <property type="evidence" value="ECO:0007669"/>
    <property type="project" value="TreeGrafter"/>
</dbReference>
<dbReference type="PANTHER" id="PTHR21567">
    <property type="entry name" value="CLASP"/>
    <property type="match status" value="1"/>
</dbReference>
<evidence type="ECO:0000313" key="6">
    <source>
        <dbReference type="EnsemblMetazoa" id="CPIJ019295-PA"/>
    </source>
</evidence>
<dbReference type="GO" id="GO:0090307">
    <property type="term" value="P:mitotic spindle assembly"/>
    <property type="evidence" value="ECO:0007669"/>
    <property type="project" value="TreeGrafter"/>
</dbReference>
<dbReference type="InterPro" id="IPR011989">
    <property type="entry name" value="ARM-like"/>
</dbReference>
<accession>B0XJ01</accession>
<dbReference type="SMART" id="SM01349">
    <property type="entry name" value="TOG"/>
    <property type="match status" value="1"/>
</dbReference>
<dbReference type="Proteomes" id="UP000002320">
    <property type="component" value="Unassembled WGS sequence"/>
</dbReference>
<sequence length="575" mass="64601">MLTSQQLQCVLDLFRKMFMDPHIKVYALFLDTVNELILSHANDLHDWLFILLTRLFQKLGGDLLGSMHGKIWKTLQLIYEYFPADLQMQCVFRILIDAAQTPNTKTRQATLKFLTTLATTYCTAAQFVIHSQTQQLVDRAILKIIQTALDQKSADLKSQARFCIAALYNCNPSQMTMTLANLPKQYQDTAKAIIQQNIRRSTSVHRSRQTSLDVTDSMNTEEIYKNLRKTTAEIQNYSFEAKLDRDANSKDSGISQMGEMQMQNPDAYQFSSNGFNGHLGLEKDDSCNGSKTQSATTTESNTPENTVRLDGIDMIHKNSAQQQRHHSYTISETGELIVENEVKENDIVKAAIILSHDTSTEVIVQVLENLQTCIKYGNCEVPIKNFKAIMKMLLNLMESQNNTVLVAALHTLGRIVRSTEMKSCWSNFLELILLKIIDCYKISKEVSREIDIIVVKIASVLPLDISVNILNPVIATGDFPANLCALKILTELAHKQGKDLTDNHLDNIMPNIARLADDSQSMVRKAAVFCMVKLYIVMGEDKVKPKFALLNASKIRLLNVYIAKALGSTSKGSSS</sequence>
<dbReference type="InParanoid" id="B0XJ01"/>
<feature type="compositionally biased region" description="Polar residues" evidence="3">
    <location>
        <begin position="287"/>
        <end position="305"/>
    </location>
</feature>
<dbReference type="eggNOG" id="KOG2956">
    <property type="taxonomic scope" value="Eukaryota"/>
</dbReference>
<reference evidence="6" key="2">
    <citation type="submission" date="2021-02" db="UniProtKB">
        <authorList>
            <consortium name="EnsemblMetazoa"/>
        </authorList>
    </citation>
    <scope>IDENTIFICATION</scope>
    <source>
        <strain evidence="6">JHB</strain>
    </source>
</reference>
<dbReference type="GO" id="GO:0045180">
    <property type="term" value="C:basal cortex"/>
    <property type="evidence" value="ECO:0007669"/>
    <property type="project" value="TreeGrafter"/>
</dbReference>
<evidence type="ECO:0000256" key="1">
    <source>
        <dbReference type="ARBA" id="ARBA00022737"/>
    </source>
</evidence>
<keyword evidence="1" id="KW-0677">Repeat</keyword>
<gene>
    <name evidence="6" type="primary">6053565</name>
    <name evidence="5" type="ORF">CpipJ_CPIJ019295</name>
</gene>
<keyword evidence="7" id="KW-1185">Reference proteome</keyword>
<dbReference type="EnsemblMetazoa" id="CPIJ019295-RA">
    <property type="protein sequence ID" value="CPIJ019295-PA"/>
    <property type="gene ID" value="CPIJ019295"/>
</dbReference>
<dbReference type="GO" id="GO:0005815">
    <property type="term" value="C:microtubule organizing center"/>
    <property type="evidence" value="ECO:0007669"/>
    <property type="project" value="TreeGrafter"/>
</dbReference>
<proteinExistence type="predicted"/>
<dbReference type="InterPro" id="IPR016024">
    <property type="entry name" value="ARM-type_fold"/>
</dbReference>
<dbReference type="AlphaFoldDB" id="B0XJ01"/>
<dbReference type="InterPro" id="IPR021133">
    <property type="entry name" value="HEAT_type_2"/>
</dbReference>
<dbReference type="InterPro" id="IPR034085">
    <property type="entry name" value="TOG"/>
</dbReference>
<evidence type="ECO:0000259" key="4">
    <source>
        <dbReference type="SMART" id="SM01349"/>
    </source>
</evidence>
<feature type="domain" description="TOG" evidence="4">
    <location>
        <begin position="340"/>
        <end position="571"/>
    </location>
</feature>
<evidence type="ECO:0000256" key="2">
    <source>
        <dbReference type="PROSITE-ProRule" id="PRU00103"/>
    </source>
</evidence>
<dbReference type="PROSITE" id="PS50077">
    <property type="entry name" value="HEAT_REPEAT"/>
    <property type="match status" value="1"/>
</dbReference>
<dbReference type="GO" id="GO:0005881">
    <property type="term" value="C:cytoplasmic microtubule"/>
    <property type="evidence" value="ECO:0007669"/>
    <property type="project" value="TreeGrafter"/>
</dbReference>
<reference evidence="5" key="1">
    <citation type="submission" date="2007-03" db="EMBL/GenBank/DDBJ databases">
        <title>Annotation of Culex pipiens quinquefasciatus.</title>
        <authorList>
            <consortium name="The Broad Institute Genome Sequencing Platform"/>
            <person name="Atkinson P.W."/>
            <person name="Hemingway J."/>
            <person name="Christensen B.M."/>
            <person name="Higgs S."/>
            <person name="Kodira C."/>
            <person name="Hannick L."/>
            <person name="Megy K."/>
            <person name="O'Leary S."/>
            <person name="Pearson M."/>
            <person name="Haas B.J."/>
            <person name="Mauceli E."/>
            <person name="Wortman J.R."/>
            <person name="Lee N.H."/>
            <person name="Guigo R."/>
            <person name="Stanke M."/>
            <person name="Alvarado L."/>
            <person name="Amedeo P."/>
            <person name="Antoine C.H."/>
            <person name="Arensburger P."/>
            <person name="Bidwell S.L."/>
            <person name="Crawford M."/>
            <person name="Camaro F."/>
            <person name="Devon K."/>
            <person name="Engels R."/>
            <person name="Hammond M."/>
            <person name="Howarth C."/>
            <person name="Koehrsen M."/>
            <person name="Lawson D."/>
            <person name="Montgomery P."/>
            <person name="Nene V."/>
            <person name="Nusbaum C."/>
            <person name="Puiu D."/>
            <person name="Romero-Severson J."/>
            <person name="Severson D.W."/>
            <person name="Shumway M."/>
            <person name="Sisk P."/>
            <person name="Stolte C."/>
            <person name="Zeng Q."/>
            <person name="Eisenstadt E."/>
            <person name="Fraser-Liggett C."/>
            <person name="Strausberg R."/>
            <person name="Galagan J."/>
            <person name="Birren B."/>
            <person name="Collins F.H."/>
        </authorList>
    </citation>
    <scope>NUCLEOTIDE SEQUENCE [LARGE SCALE GENOMIC DNA]</scope>
    <source>
        <strain evidence="5">JHB</strain>
    </source>
</reference>
<feature type="region of interest" description="Disordered" evidence="3">
    <location>
        <begin position="273"/>
        <end position="305"/>
    </location>
</feature>
<feature type="repeat" description="HEAT" evidence="2">
    <location>
        <begin position="508"/>
        <end position="546"/>
    </location>
</feature>
<evidence type="ECO:0000313" key="7">
    <source>
        <dbReference type="Proteomes" id="UP000002320"/>
    </source>
</evidence>
<dbReference type="InterPro" id="IPR000357">
    <property type="entry name" value="HEAT"/>
</dbReference>
<dbReference type="OMA" id="YITIAIE"/>
<dbReference type="VEuPathDB" id="VectorBase:CPIJ019295"/>
<dbReference type="OrthoDB" id="46159at2759"/>
<dbReference type="KEGG" id="cqu:CpipJ_CPIJ019295"/>
<dbReference type="STRING" id="7176.B0XJ01"/>
<dbReference type="GO" id="GO:0008017">
    <property type="term" value="F:microtubule binding"/>
    <property type="evidence" value="ECO:0007669"/>
    <property type="project" value="TreeGrafter"/>
</dbReference>
<evidence type="ECO:0000313" key="5">
    <source>
        <dbReference type="EMBL" id="EDS29883.1"/>
    </source>
</evidence>
<dbReference type="Gene3D" id="1.25.10.10">
    <property type="entry name" value="Leucine-rich Repeat Variant"/>
    <property type="match status" value="2"/>
</dbReference>
<dbReference type="Pfam" id="PF02985">
    <property type="entry name" value="HEAT"/>
    <property type="match status" value="1"/>
</dbReference>
<dbReference type="EMBL" id="DS233418">
    <property type="protein sequence ID" value="EDS29883.1"/>
    <property type="molecule type" value="Genomic_DNA"/>
</dbReference>
<dbReference type="GO" id="GO:1902903">
    <property type="term" value="P:regulation of supramolecular fiber organization"/>
    <property type="evidence" value="ECO:0007669"/>
    <property type="project" value="UniProtKB-ARBA"/>
</dbReference>
<organism>
    <name type="scientific">Culex quinquefasciatus</name>
    <name type="common">Southern house mosquito</name>
    <name type="synonym">Culex pungens</name>
    <dbReference type="NCBI Taxonomy" id="7176"/>
    <lineage>
        <taxon>Eukaryota</taxon>
        <taxon>Metazoa</taxon>
        <taxon>Ecdysozoa</taxon>
        <taxon>Arthropoda</taxon>
        <taxon>Hexapoda</taxon>
        <taxon>Insecta</taxon>
        <taxon>Pterygota</taxon>
        <taxon>Neoptera</taxon>
        <taxon>Endopterygota</taxon>
        <taxon>Diptera</taxon>
        <taxon>Nematocera</taxon>
        <taxon>Culicoidea</taxon>
        <taxon>Culicidae</taxon>
        <taxon>Culicinae</taxon>
        <taxon>Culicini</taxon>
        <taxon>Culex</taxon>
        <taxon>Culex</taxon>
    </lineage>
</organism>